<dbReference type="STRING" id="857967.G0QP30"/>
<proteinExistence type="predicted"/>
<gene>
    <name evidence="1" type="ORF">IMG5_063580</name>
</gene>
<dbReference type="EC" id="2.7.1.67" evidence="1"/>
<evidence type="ECO:0000313" key="1">
    <source>
        <dbReference type="EMBL" id="EGR33017.1"/>
    </source>
</evidence>
<dbReference type="eggNOG" id="KOG0903">
    <property type="taxonomic scope" value="Eukaryota"/>
</dbReference>
<dbReference type="GeneID" id="14909188"/>
<organism evidence="1 2">
    <name type="scientific">Ichthyophthirius multifiliis</name>
    <name type="common">White spot disease agent</name>
    <name type="synonym">Ich</name>
    <dbReference type="NCBI Taxonomy" id="5932"/>
    <lineage>
        <taxon>Eukaryota</taxon>
        <taxon>Sar</taxon>
        <taxon>Alveolata</taxon>
        <taxon>Ciliophora</taxon>
        <taxon>Intramacronucleata</taxon>
        <taxon>Oligohymenophorea</taxon>
        <taxon>Hymenostomatida</taxon>
        <taxon>Ophryoglenina</taxon>
        <taxon>Ichthyophthirius</taxon>
    </lineage>
</organism>
<dbReference type="EMBL" id="GL983521">
    <property type="protein sequence ID" value="EGR33017.1"/>
    <property type="molecule type" value="Genomic_DNA"/>
</dbReference>
<dbReference type="InParanoid" id="G0QP30"/>
<accession>G0QP30</accession>
<dbReference type="GO" id="GO:0004430">
    <property type="term" value="F:1-phosphatidylinositol 4-kinase activity"/>
    <property type="evidence" value="ECO:0007669"/>
    <property type="project" value="UniProtKB-EC"/>
</dbReference>
<evidence type="ECO:0000313" key="2">
    <source>
        <dbReference type="Proteomes" id="UP000008983"/>
    </source>
</evidence>
<name>G0QP30_ICHMU</name>
<dbReference type="AlphaFoldDB" id="G0QP30"/>
<sequence length="506" mass="60824">MKKDKLKKDDQILQILIRLYTSENEDNVIQMLYNCRINPNYNQNEYQQRDDLLFYLPQLCNYMVFHEELQNEQMIEFVRIAGKIDFFFAHQLYFYMRSVAQIISKNDIQTFPLQIKFQFNNKYQKINKKITIKKNNKMVLIILLKLYKKNKKNNNNNKNIVFQIQKQKINIFFIFFFLKKKKIEQKIHSNNQVINTPEALLIQETISKYGTQYEDQIPQIDYQKLKYSEIKLQYYKKQILPENTTQDQNQEKYPTSAFFSNIYFFDDLIAIPEKLKNTELKLKTLIENIQKINESLPAAVYIPFFTHQIRNYVVLNIVGSESKVYSTKERSPYYICVEIYRPELEDLTFRNVDNQLSQKKTVQQYYLDHKQQEKIKQQQQPNNSLEKQKKLYPEQKTLLQYINQQQQQQQEENNLINGVSCLYSSLNISISDEKQQEIYEQIKDLQNNQYKTSFGEDKIFPTNKGNNNLPFMIFAKSLFGEEEQHQEKRIKKNLLLVIQGLGNWFT</sequence>
<protein>
    <submittedName>
        <fullName evidence="1">Phosphatidylinositol 4-kinase, putative</fullName>
        <ecNumber evidence="1">2.7.1.67</ecNumber>
    </submittedName>
</protein>
<dbReference type="Proteomes" id="UP000008983">
    <property type="component" value="Unassembled WGS sequence"/>
</dbReference>
<keyword evidence="2" id="KW-1185">Reference proteome</keyword>
<dbReference type="RefSeq" id="XP_004037003.1">
    <property type="nucleotide sequence ID" value="XM_004036955.1"/>
</dbReference>
<reference evidence="1 2" key="1">
    <citation type="submission" date="2011-07" db="EMBL/GenBank/DDBJ databases">
        <authorList>
            <person name="Coyne R."/>
            <person name="Brami D."/>
            <person name="Johnson J."/>
            <person name="Hostetler J."/>
            <person name="Hannick L."/>
            <person name="Clark T."/>
            <person name="Cassidy-Hanley D."/>
            <person name="Inman J."/>
        </authorList>
    </citation>
    <scope>NUCLEOTIDE SEQUENCE [LARGE SCALE GENOMIC DNA]</scope>
    <source>
        <strain evidence="1 2">G5</strain>
    </source>
</reference>
<keyword evidence="1" id="KW-0808">Transferase</keyword>